<sequence length="94" mass="10526">MRNSITPTLLQTSSLLNTVVTLFRAPSIPLQTTEWTPQHRWHDRNWTGQPSRSSAGIGFRAGPDEFGVALLSFSDVEPFFDGTRLDWPALILPC</sequence>
<accession>A0ABQ9Y206</accession>
<evidence type="ECO:0000313" key="1">
    <source>
        <dbReference type="EMBL" id="KAK2957781.1"/>
    </source>
</evidence>
<proteinExistence type="predicted"/>
<gene>
    <name evidence="1" type="ORF">BLNAU_7215</name>
</gene>
<dbReference type="EMBL" id="JARBJD010000043">
    <property type="protein sequence ID" value="KAK2957781.1"/>
    <property type="molecule type" value="Genomic_DNA"/>
</dbReference>
<comment type="caution">
    <text evidence="1">The sequence shown here is derived from an EMBL/GenBank/DDBJ whole genome shotgun (WGS) entry which is preliminary data.</text>
</comment>
<keyword evidence="2" id="KW-1185">Reference proteome</keyword>
<reference evidence="1 2" key="1">
    <citation type="journal article" date="2022" name="bioRxiv">
        <title>Genomics of Preaxostyla Flagellates Illuminates Evolutionary Transitions and the Path Towards Mitochondrial Loss.</title>
        <authorList>
            <person name="Novak L.V.F."/>
            <person name="Treitli S.C."/>
            <person name="Pyrih J."/>
            <person name="Halakuc P."/>
            <person name="Pipaliya S.V."/>
            <person name="Vacek V."/>
            <person name="Brzon O."/>
            <person name="Soukal P."/>
            <person name="Eme L."/>
            <person name="Dacks J.B."/>
            <person name="Karnkowska A."/>
            <person name="Elias M."/>
            <person name="Hampl V."/>
        </authorList>
    </citation>
    <scope>NUCLEOTIDE SEQUENCE [LARGE SCALE GENOMIC DNA]</scope>
    <source>
        <strain evidence="1">NAU3</strain>
        <tissue evidence="1">Gut</tissue>
    </source>
</reference>
<evidence type="ECO:0000313" key="2">
    <source>
        <dbReference type="Proteomes" id="UP001281761"/>
    </source>
</evidence>
<name>A0ABQ9Y206_9EUKA</name>
<protein>
    <submittedName>
        <fullName evidence="1">Uncharacterized protein</fullName>
    </submittedName>
</protein>
<organism evidence="1 2">
    <name type="scientific">Blattamonas nauphoetae</name>
    <dbReference type="NCBI Taxonomy" id="2049346"/>
    <lineage>
        <taxon>Eukaryota</taxon>
        <taxon>Metamonada</taxon>
        <taxon>Preaxostyla</taxon>
        <taxon>Oxymonadida</taxon>
        <taxon>Blattamonas</taxon>
    </lineage>
</organism>
<dbReference type="Proteomes" id="UP001281761">
    <property type="component" value="Unassembled WGS sequence"/>
</dbReference>